<organism evidence="3">
    <name type="scientific">hydrothermal vent metagenome</name>
    <dbReference type="NCBI Taxonomy" id="652676"/>
    <lineage>
        <taxon>unclassified sequences</taxon>
        <taxon>metagenomes</taxon>
        <taxon>ecological metagenomes</taxon>
    </lineage>
</organism>
<feature type="region of interest" description="Disordered" evidence="1">
    <location>
        <begin position="63"/>
        <end position="90"/>
    </location>
</feature>
<reference evidence="3" key="1">
    <citation type="submission" date="2016-10" db="EMBL/GenBank/DDBJ databases">
        <authorList>
            <person name="de Groot N.N."/>
        </authorList>
    </citation>
    <scope>NUCLEOTIDE SEQUENCE</scope>
</reference>
<keyword evidence="2" id="KW-0812">Transmembrane</keyword>
<evidence type="ECO:0000313" key="3">
    <source>
        <dbReference type="EMBL" id="SFV66637.1"/>
    </source>
</evidence>
<proteinExistence type="predicted"/>
<name>A0A1W1CLR0_9ZZZZ</name>
<accession>A0A1W1CLR0</accession>
<dbReference type="Pfam" id="PF13103">
    <property type="entry name" value="TonB_2"/>
    <property type="match status" value="1"/>
</dbReference>
<sequence>MIKHSSTVISGVLAFTVYFVIVGLLIFYFNTRNEDRSKHFVKKNEKRIQVALSAPKKVTLLKKKVKKKSSIKSKHRMKTKPKQKPKAKKKVIKEKRVKKKIVRKKTVRKKDQNLSKPKNKARDLFKNIKTAKKKKLLIKVSDKPIKSKPKNDLIKITDMSASERIDASLKAHNKSDRGVENAYFAKVQRMLEEWPAQSDFAGEKAKVILYIKPSGHFEFKIVSQSSIPAFNQGLKEFLEQLQISGFGPHNAGRTYKFEAEFIAKD</sequence>
<dbReference type="EMBL" id="FPHL01000044">
    <property type="protein sequence ID" value="SFV66637.1"/>
    <property type="molecule type" value="Genomic_DNA"/>
</dbReference>
<dbReference type="AlphaFoldDB" id="A0A1W1CLR0"/>
<keyword evidence="2" id="KW-1133">Transmembrane helix</keyword>
<feature type="transmembrane region" description="Helical" evidence="2">
    <location>
        <begin position="6"/>
        <end position="29"/>
    </location>
</feature>
<gene>
    <name evidence="3" type="ORF">MNB_SV-10-847</name>
</gene>
<keyword evidence="2" id="KW-0472">Membrane</keyword>
<evidence type="ECO:0000256" key="1">
    <source>
        <dbReference type="SAM" id="MobiDB-lite"/>
    </source>
</evidence>
<protein>
    <submittedName>
        <fullName evidence="3">TonB-like putative TolA function</fullName>
    </submittedName>
</protein>
<evidence type="ECO:0000256" key="2">
    <source>
        <dbReference type="SAM" id="Phobius"/>
    </source>
</evidence>